<dbReference type="Pfam" id="PF12777">
    <property type="entry name" value="MT"/>
    <property type="match status" value="1"/>
</dbReference>
<evidence type="ECO:0000256" key="1">
    <source>
        <dbReference type="SAM" id="SignalP"/>
    </source>
</evidence>
<accession>A0A7R9PQF9</accession>
<evidence type="ECO:0000259" key="2">
    <source>
        <dbReference type="Pfam" id="PF12777"/>
    </source>
</evidence>
<dbReference type="EMBL" id="OE844063">
    <property type="protein sequence ID" value="CAD7604630.1"/>
    <property type="molecule type" value="Genomic_DNA"/>
</dbReference>
<dbReference type="AlphaFoldDB" id="A0A7R9PQF9"/>
<reference evidence="3" key="1">
    <citation type="submission" date="2020-11" db="EMBL/GenBank/DDBJ databases">
        <authorList>
            <person name="Tran Van P."/>
        </authorList>
    </citation>
    <scope>NUCLEOTIDE SEQUENCE</scope>
</reference>
<name>A0A7R9PQF9_TIMGE</name>
<sequence length="175" mass="20142">MFRLQLLVQLYVQEVVSCVPDLKMCRQDDSVLMDVMSMMQVAGPKPGEKINDYWEPGRALLQNPDHFLSSLMNFDKEAITDIIILKLKPYIENPNFEPSRIITVNDRVLHGSVPYKEHDEKSWSGHLHEVPTGQLRTVGLEKCAEGEAAKFGEIEKVLGKKERRFEEMIVWRLSS</sequence>
<dbReference type="InterPro" id="IPR024743">
    <property type="entry name" value="Dynein_HC_stalk"/>
</dbReference>
<gene>
    <name evidence="3" type="ORF">TGEB3V08_LOCUS9204</name>
</gene>
<feature type="signal peptide" evidence="1">
    <location>
        <begin position="1"/>
        <end position="18"/>
    </location>
</feature>
<keyword evidence="1" id="KW-0732">Signal</keyword>
<feature type="chain" id="PRO_5031444393" description="Dynein heavy chain coiled coil stalk domain-containing protein" evidence="1">
    <location>
        <begin position="19"/>
        <end position="175"/>
    </location>
</feature>
<evidence type="ECO:0000313" key="3">
    <source>
        <dbReference type="EMBL" id="CAD7604630.1"/>
    </source>
</evidence>
<feature type="domain" description="Dynein heavy chain coiled coil stalk" evidence="2">
    <location>
        <begin position="35"/>
        <end position="103"/>
    </location>
</feature>
<proteinExistence type="predicted"/>
<organism evidence="3">
    <name type="scientific">Timema genevievae</name>
    <name type="common">Walking stick</name>
    <dbReference type="NCBI Taxonomy" id="629358"/>
    <lineage>
        <taxon>Eukaryota</taxon>
        <taxon>Metazoa</taxon>
        <taxon>Ecdysozoa</taxon>
        <taxon>Arthropoda</taxon>
        <taxon>Hexapoda</taxon>
        <taxon>Insecta</taxon>
        <taxon>Pterygota</taxon>
        <taxon>Neoptera</taxon>
        <taxon>Polyneoptera</taxon>
        <taxon>Phasmatodea</taxon>
        <taxon>Timematodea</taxon>
        <taxon>Timematoidea</taxon>
        <taxon>Timematidae</taxon>
        <taxon>Timema</taxon>
    </lineage>
</organism>
<dbReference type="Gene3D" id="1.20.920.60">
    <property type="match status" value="1"/>
</dbReference>
<protein>
    <recommendedName>
        <fullName evidence="2">Dynein heavy chain coiled coil stalk domain-containing protein</fullName>
    </recommendedName>
</protein>